<accession>A0ABV1IZS1</accession>
<evidence type="ECO:0000259" key="5">
    <source>
        <dbReference type="PROSITE" id="PS51464"/>
    </source>
</evidence>
<dbReference type="InterPro" id="IPR046348">
    <property type="entry name" value="SIS_dom_sf"/>
</dbReference>
<dbReference type="EMBL" id="JBBNIN010000028">
    <property type="protein sequence ID" value="MEQ2712026.1"/>
    <property type="molecule type" value="Genomic_DNA"/>
</dbReference>
<dbReference type="SUPFAM" id="SSF53697">
    <property type="entry name" value="SIS domain"/>
    <property type="match status" value="1"/>
</dbReference>
<dbReference type="InterPro" id="IPR009057">
    <property type="entry name" value="Homeodomain-like_sf"/>
</dbReference>
<dbReference type="InterPro" id="IPR001347">
    <property type="entry name" value="SIS_dom"/>
</dbReference>
<keyword evidence="1" id="KW-0805">Transcription regulation</keyword>
<reference evidence="6 7" key="1">
    <citation type="submission" date="2024-04" db="EMBL/GenBank/DDBJ databases">
        <title>Human intestinal bacterial collection.</title>
        <authorList>
            <person name="Pauvert C."/>
            <person name="Hitch T.C.A."/>
            <person name="Clavel T."/>
        </authorList>
    </citation>
    <scope>NUCLEOTIDE SEQUENCE [LARGE SCALE GENOMIC DNA]</scope>
    <source>
        <strain evidence="6 7">CLA-AA-H249</strain>
    </source>
</reference>
<evidence type="ECO:0000256" key="1">
    <source>
        <dbReference type="ARBA" id="ARBA00023015"/>
    </source>
</evidence>
<feature type="domain" description="HTH rpiR-type" evidence="4">
    <location>
        <begin position="5"/>
        <end position="81"/>
    </location>
</feature>
<dbReference type="InterPro" id="IPR000281">
    <property type="entry name" value="HTH_RpiR"/>
</dbReference>
<dbReference type="Pfam" id="PF01380">
    <property type="entry name" value="SIS"/>
    <property type="match status" value="1"/>
</dbReference>
<keyword evidence="2" id="KW-0238">DNA-binding</keyword>
<organism evidence="6 7">
    <name type="scientific">Anaerostipes amylophilus</name>
    <dbReference type="NCBI Taxonomy" id="2981779"/>
    <lineage>
        <taxon>Bacteria</taxon>
        <taxon>Bacillati</taxon>
        <taxon>Bacillota</taxon>
        <taxon>Clostridia</taxon>
        <taxon>Lachnospirales</taxon>
        <taxon>Lachnospiraceae</taxon>
        <taxon>Anaerostipes</taxon>
    </lineage>
</organism>
<name>A0ABV1IZS1_9FIRM</name>
<dbReference type="InterPro" id="IPR047640">
    <property type="entry name" value="RpiR-like"/>
</dbReference>
<dbReference type="PANTHER" id="PTHR30514">
    <property type="entry name" value="GLUCOKINASE"/>
    <property type="match status" value="1"/>
</dbReference>
<sequence length="282" mass="31519">MGKDILIRDQIFSTYDSLYDAEKKVADYVAGHQEDVINMSVAELAQNCATSQATVIRFCKKIGCEGFHKLKLKLAGEQSKQEELAASNEINIENMEQSLHNIMVSKVEEIKATFHNFDQKELRNIVDAVLGANLIEFAAMGNTIPIAMDGTYKFNQLGLHAVTSPMWETQEAFARTLKKGDVFFAISASGASKRLIRMAKIVKKQGGVTVAVTNQAKSPITEICDHVIITATREHIFYDQVSFTRMAAMAVIDTLFMLILSMKNDFFENVAEHERSVIEEKL</sequence>
<dbReference type="PROSITE" id="PS51464">
    <property type="entry name" value="SIS"/>
    <property type="match status" value="1"/>
</dbReference>
<evidence type="ECO:0000256" key="3">
    <source>
        <dbReference type="ARBA" id="ARBA00023163"/>
    </source>
</evidence>
<dbReference type="CDD" id="cd05013">
    <property type="entry name" value="SIS_RpiR"/>
    <property type="match status" value="1"/>
</dbReference>
<keyword evidence="7" id="KW-1185">Reference proteome</keyword>
<evidence type="ECO:0000256" key="2">
    <source>
        <dbReference type="ARBA" id="ARBA00023125"/>
    </source>
</evidence>
<feature type="domain" description="SIS" evidence="5">
    <location>
        <begin position="125"/>
        <end position="265"/>
    </location>
</feature>
<dbReference type="SUPFAM" id="SSF46689">
    <property type="entry name" value="Homeodomain-like"/>
    <property type="match status" value="1"/>
</dbReference>
<protein>
    <submittedName>
        <fullName evidence="6">MurR/RpiR family transcriptional regulator</fullName>
    </submittedName>
</protein>
<keyword evidence="3" id="KW-0804">Transcription</keyword>
<dbReference type="RefSeq" id="WP_329965284.1">
    <property type="nucleotide sequence ID" value="NZ_JBBNIN010000028.1"/>
</dbReference>
<dbReference type="Pfam" id="PF01418">
    <property type="entry name" value="HTH_6"/>
    <property type="match status" value="1"/>
</dbReference>
<dbReference type="PROSITE" id="PS51071">
    <property type="entry name" value="HTH_RPIR"/>
    <property type="match status" value="1"/>
</dbReference>
<dbReference type="Gene3D" id="1.10.10.10">
    <property type="entry name" value="Winged helix-like DNA-binding domain superfamily/Winged helix DNA-binding domain"/>
    <property type="match status" value="1"/>
</dbReference>
<dbReference type="PANTHER" id="PTHR30514:SF1">
    <property type="entry name" value="HTH-TYPE TRANSCRIPTIONAL REGULATOR HEXR-RELATED"/>
    <property type="match status" value="1"/>
</dbReference>
<dbReference type="Gene3D" id="3.40.50.10490">
    <property type="entry name" value="Glucose-6-phosphate isomerase like protein, domain 1"/>
    <property type="match status" value="1"/>
</dbReference>
<evidence type="ECO:0000313" key="6">
    <source>
        <dbReference type="EMBL" id="MEQ2712026.1"/>
    </source>
</evidence>
<proteinExistence type="predicted"/>
<dbReference type="Proteomes" id="UP001482154">
    <property type="component" value="Unassembled WGS sequence"/>
</dbReference>
<comment type="caution">
    <text evidence="6">The sequence shown here is derived from an EMBL/GenBank/DDBJ whole genome shotgun (WGS) entry which is preliminary data.</text>
</comment>
<evidence type="ECO:0000259" key="4">
    <source>
        <dbReference type="PROSITE" id="PS51071"/>
    </source>
</evidence>
<evidence type="ECO:0000313" key="7">
    <source>
        <dbReference type="Proteomes" id="UP001482154"/>
    </source>
</evidence>
<dbReference type="InterPro" id="IPR035472">
    <property type="entry name" value="RpiR-like_SIS"/>
</dbReference>
<dbReference type="InterPro" id="IPR036388">
    <property type="entry name" value="WH-like_DNA-bd_sf"/>
</dbReference>
<gene>
    <name evidence="6" type="ORF">AAAU51_12770</name>
</gene>